<evidence type="ECO:0000313" key="2">
    <source>
        <dbReference type="Proteomes" id="UP000002009"/>
    </source>
</evidence>
<gene>
    <name evidence="1" type="ORF">MICPUN_108190</name>
</gene>
<dbReference type="GO" id="GO:0006357">
    <property type="term" value="P:regulation of transcription by RNA polymerase II"/>
    <property type="evidence" value="ECO:0007669"/>
    <property type="project" value="TreeGrafter"/>
</dbReference>
<protein>
    <submittedName>
        <fullName evidence="1">Uncharacterized protein</fullName>
    </submittedName>
</protein>
<dbReference type="RefSeq" id="XP_002501571.1">
    <property type="nucleotide sequence ID" value="XM_002501525.1"/>
</dbReference>
<dbReference type="GO" id="GO:0005654">
    <property type="term" value="C:nucleoplasm"/>
    <property type="evidence" value="ECO:0007669"/>
    <property type="project" value="TreeGrafter"/>
</dbReference>
<dbReference type="PANTHER" id="PTHR21689">
    <property type="entry name" value="LIN-9"/>
    <property type="match status" value="1"/>
</dbReference>
<evidence type="ECO:0000313" key="1">
    <source>
        <dbReference type="EMBL" id="ACO62829.1"/>
    </source>
</evidence>
<dbReference type="STRING" id="296587.C1E547"/>
<dbReference type="GO" id="GO:0006351">
    <property type="term" value="P:DNA-templated transcription"/>
    <property type="evidence" value="ECO:0007669"/>
    <property type="project" value="InterPro"/>
</dbReference>
<dbReference type="AlphaFoldDB" id="C1E547"/>
<keyword evidence="2" id="KW-1185">Reference proteome</keyword>
<organism evidence="1 2">
    <name type="scientific">Micromonas commoda (strain RCC299 / NOUM17 / CCMP2709)</name>
    <name type="common">Picoplanktonic green alga</name>
    <dbReference type="NCBI Taxonomy" id="296587"/>
    <lineage>
        <taxon>Eukaryota</taxon>
        <taxon>Viridiplantae</taxon>
        <taxon>Chlorophyta</taxon>
        <taxon>Mamiellophyceae</taxon>
        <taxon>Mamiellales</taxon>
        <taxon>Mamiellaceae</taxon>
        <taxon>Micromonas</taxon>
    </lineage>
</organism>
<dbReference type="GO" id="GO:0017053">
    <property type="term" value="C:transcription repressor complex"/>
    <property type="evidence" value="ECO:0007669"/>
    <property type="project" value="InterPro"/>
</dbReference>
<proteinExistence type="predicted"/>
<dbReference type="GeneID" id="8242857"/>
<dbReference type="Proteomes" id="UP000002009">
    <property type="component" value="Chromosome 4"/>
</dbReference>
<dbReference type="OrthoDB" id="514322at2759"/>
<dbReference type="InterPro" id="IPR010561">
    <property type="entry name" value="LIN-9/ALY1"/>
</dbReference>
<dbReference type="InParanoid" id="C1E547"/>
<dbReference type="EMBL" id="CP001325">
    <property type="protein sequence ID" value="ACO62829.1"/>
    <property type="molecule type" value="Genomic_DNA"/>
</dbReference>
<sequence>MAAASAVAAAAAAAAAAVADGDTDAENAIPLSTDAPETAAALLAAMTAAHASMAEGDDGSQIHADDTRVMAEVTQALDRKQALIAELRAMNDTAEKGEAVVIKKESQAEEGIAGASSPALEPFQRQYASTMLKIRECNQELARALVHLREQHGKHESTTKSLWQRFMEREGTHGTPPGTPRDVASTPRGAAAAAVADAKADVLAGLNPAAEIVAASMFTGRRMAKTTKAAEGEGAAKSAEDDASEVGAIRYVGKCIASLLAVKVCQDHAVAPELTKDVIDRCLERLKPQSDENLPLHEKMKEAFADLHAKIYAPSKKAEDATEEGGGAAALGAAV</sequence>
<dbReference type="GO" id="GO:0051726">
    <property type="term" value="P:regulation of cell cycle"/>
    <property type="evidence" value="ECO:0007669"/>
    <property type="project" value="TreeGrafter"/>
</dbReference>
<accession>C1E547</accession>
<dbReference type="KEGG" id="mis:MICPUN_108190"/>
<reference evidence="1 2" key="1">
    <citation type="journal article" date="2009" name="Science">
        <title>Green evolution and dynamic adaptations revealed by genomes of the marine picoeukaryotes Micromonas.</title>
        <authorList>
            <person name="Worden A.Z."/>
            <person name="Lee J.H."/>
            <person name="Mock T."/>
            <person name="Rouze P."/>
            <person name="Simmons M.P."/>
            <person name="Aerts A.L."/>
            <person name="Allen A.E."/>
            <person name="Cuvelier M.L."/>
            <person name="Derelle E."/>
            <person name="Everett M.V."/>
            <person name="Foulon E."/>
            <person name="Grimwood J."/>
            <person name="Gundlach H."/>
            <person name="Henrissat B."/>
            <person name="Napoli C."/>
            <person name="McDonald S.M."/>
            <person name="Parker M.S."/>
            <person name="Rombauts S."/>
            <person name="Salamov A."/>
            <person name="Von Dassow P."/>
            <person name="Badger J.H."/>
            <person name="Coutinho P.M."/>
            <person name="Demir E."/>
            <person name="Dubchak I."/>
            <person name="Gentemann C."/>
            <person name="Eikrem W."/>
            <person name="Gready J.E."/>
            <person name="John U."/>
            <person name="Lanier W."/>
            <person name="Lindquist E.A."/>
            <person name="Lucas S."/>
            <person name="Mayer K.F."/>
            <person name="Moreau H."/>
            <person name="Not F."/>
            <person name="Otillar R."/>
            <person name="Panaud O."/>
            <person name="Pangilinan J."/>
            <person name="Paulsen I."/>
            <person name="Piegu B."/>
            <person name="Poliakov A."/>
            <person name="Robbens S."/>
            <person name="Schmutz J."/>
            <person name="Toulza E."/>
            <person name="Wyss T."/>
            <person name="Zelensky A."/>
            <person name="Zhou K."/>
            <person name="Armbrust E.V."/>
            <person name="Bhattacharya D."/>
            <person name="Goodenough U.W."/>
            <person name="Van de Peer Y."/>
            <person name="Grigoriev I.V."/>
        </authorList>
    </citation>
    <scope>NUCLEOTIDE SEQUENCE [LARGE SCALE GENOMIC DNA]</scope>
    <source>
        <strain evidence="2">RCC299 / NOUM17</strain>
    </source>
</reference>
<dbReference type="GO" id="GO:0003677">
    <property type="term" value="F:DNA binding"/>
    <property type="evidence" value="ECO:0007669"/>
    <property type="project" value="TreeGrafter"/>
</dbReference>
<dbReference type="PANTHER" id="PTHR21689:SF2">
    <property type="entry name" value="PROTEIN LIN-9 HOMOLOG"/>
    <property type="match status" value="1"/>
</dbReference>
<name>C1E547_MICCC</name>